<name>A0ABQ8JQY7_DERPT</name>
<feature type="transmembrane region" description="Helical" evidence="1">
    <location>
        <begin position="53"/>
        <end position="73"/>
    </location>
</feature>
<evidence type="ECO:0000256" key="1">
    <source>
        <dbReference type="SAM" id="Phobius"/>
    </source>
</evidence>
<gene>
    <name evidence="2" type="ORF">DERP_009254</name>
</gene>
<keyword evidence="1" id="KW-0812">Transmembrane</keyword>
<keyword evidence="1" id="KW-1133">Transmembrane helix</keyword>
<keyword evidence="3" id="KW-1185">Reference proteome</keyword>
<organism evidence="2 3">
    <name type="scientific">Dermatophagoides pteronyssinus</name>
    <name type="common">European house dust mite</name>
    <dbReference type="NCBI Taxonomy" id="6956"/>
    <lineage>
        <taxon>Eukaryota</taxon>
        <taxon>Metazoa</taxon>
        <taxon>Ecdysozoa</taxon>
        <taxon>Arthropoda</taxon>
        <taxon>Chelicerata</taxon>
        <taxon>Arachnida</taxon>
        <taxon>Acari</taxon>
        <taxon>Acariformes</taxon>
        <taxon>Sarcoptiformes</taxon>
        <taxon>Astigmata</taxon>
        <taxon>Psoroptidia</taxon>
        <taxon>Analgoidea</taxon>
        <taxon>Pyroglyphidae</taxon>
        <taxon>Dermatophagoidinae</taxon>
        <taxon>Dermatophagoides</taxon>
    </lineage>
</organism>
<dbReference type="Proteomes" id="UP000887458">
    <property type="component" value="Unassembled WGS sequence"/>
</dbReference>
<evidence type="ECO:0000313" key="2">
    <source>
        <dbReference type="EMBL" id="KAH9425029.1"/>
    </source>
</evidence>
<keyword evidence="1" id="KW-0472">Membrane</keyword>
<evidence type="ECO:0000313" key="3">
    <source>
        <dbReference type="Proteomes" id="UP000887458"/>
    </source>
</evidence>
<sequence>MNPFKQSNENIKIRYFFRQGFQSLKFFNLRINYNLDDYEQRNISWSFSTIKQAILITMNGWITILYLLCWIIWSKNDYLISIDIYNKILHLNNGNFIVIELIIVFILREYLYYKHLIQFINYKSKINDFLIKYWHYDDNELLSEFRNHLI</sequence>
<proteinExistence type="predicted"/>
<accession>A0ABQ8JQY7</accession>
<comment type="caution">
    <text evidence="2">The sequence shown here is derived from an EMBL/GenBank/DDBJ whole genome shotgun (WGS) entry which is preliminary data.</text>
</comment>
<reference evidence="2 3" key="1">
    <citation type="journal article" date="2018" name="J. Allergy Clin. Immunol.">
        <title>High-quality assembly of Dermatophagoides pteronyssinus genome and transcriptome reveals a wide range of novel allergens.</title>
        <authorList>
            <person name="Liu X.Y."/>
            <person name="Yang K.Y."/>
            <person name="Wang M.Q."/>
            <person name="Kwok J.S."/>
            <person name="Zeng X."/>
            <person name="Yang Z."/>
            <person name="Xiao X.J."/>
            <person name="Lau C.P."/>
            <person name="Li Y."/>
            <person name="Huang Z.M."/>
            <person name="Ba J.G."/>
            <person name="Yim A.K."/>
            <person name="Ouyang C.Y."/>
            <person name="Ngai S.M."/>
            <person name="Chan T.F."/>
            <person name="Leung E.L."/>
            <person name="Liu L."/>
            <person name="Liu Z.G."/>
            <person name="Tsui S.K."/>
        </authorList>
    </citation>
    <scope>NUCLEOTIDE SEQUENCE [LARGE SCALE GENOMIC DNA]</scope>
    <source>
        <strain evidence="2">Derp</strain>
    </source>
</reference>
<feature type="transmembrane region" description="Helical" evidence="1">
    <location>
        <begin position="93"/>
        <end position="113"/>
    </location>
</feature>
<protein>
    <submittedName>
        <fullName evidence="2">Uncharacterized protein</fullName>
    </submittedName>
</protein>
<dbReference type="EMBL" id="NJHN03000024">
    <property type="protein sequence ID" value="KAH9425029.1"/>
    <property type="molecule type" value="Genomic_DNA"/>
</dbReference>
<reference evidence="2 3" key="2">
    <citation type="journal article" date="2022" name="Mol. Biol. Evol.">
        <title>Comparative Genomics Reveals Insights into the Divergent Evolution of Astigmatic Mites and Household Pest Adaptations.</title>
        <authorList>
            <person name="Xiong Q."/>
            <person name="Wan A.T."/>
            <person name="Liu X."/>
            <person name="Fung C.S."/>
            <person name="Xiao X."/>
            <person name="Malainual N."/>
            <person name="Hou J."/>
            <person name="Wang L."/>
            <person name="Wang M."/>
            <person name="Yang K.Y."/>
            <person name="Cui Y."/>
            <person name="Leung E.L."/>
            <person name="Nong W."/>
            <person name="Shin S.K."/>
            <person name="Au S.W."/>
            <person name="Jeong K.Y."/>
            <person name="Chew F.T."/>
            <person name="Hui J.H."/>
            <person name="Leung T.F."/>
            <person name="Tungtrongchitr A."/>
            <person name="Zhong N."/>
            <person name="Liu Z."/>
            <person name="Tsui S.K."/>
        </authorList>
    </citation>
    <scope>NUCLEOTIDE SEQUENCE [LARGE SCALE GENOMIC DNA]</scope>
    <source>
        <strain evidence="2">Derp</strain>
    </source>
</reference>